<feature type="compositionally biased region" description="Basic residues" evidence="1">
    <location>
        <begin position="96"/>
        <end position="114"/>
    </location>
</feature>
<accession>A0A9D4LIE8</accession>
<reference evidence="2" key="1">
    <citation type="journal article" date="2019" name="bioRxiv">
        <title>The Genome of the Zebra Mussel, Dreissena polymorpha: A Resource for Invasive Species Research.</title>
        <authorList>
            <person name="McCartney M.A."/>
            <person name="Auch B."/>
            <person name="Kono T."/>
            <person name="Mallez S."/>
            <person name="Zhang Y."/>
            <person name="Obille A."/>
            <person name="Becker A."/>
            <person name="Abrahante J.E."/>
            <person name="Garbe J."/>
            <person name="Badalamenti J.P."/>
            <person name="Herman A."/>
            <person name="Mangelson H."/>
            <person name="Liachko I."/>
            <person name="Sullivan S."/>
            <person name="Sone E.D."/>
            <person name="Koren S."/>
            <person name="Silverstein K.A.T."/>
            <person name="Beckman K.B."/>
            <person name="Gohl D.M."/>
        </authorList>
    </citation>
    <scope>NUCLEOTIDE SEQUENCE</scope>
    <source>
        <strain evidence="2">Duluth1</strain>
        <tissue evidence="2">Whole animal</tissue>
    </source>
</reference>
<feature type="region of interest" description="Disordered" evidence="1">
    <location>
        <begin position="82"/>
        <end position="114"/>
    </location>
</feature>
<organism evidence="2 3">
    <name type="scientific">Dreissena polymorpha</name>
    <name type="common">Zebra mussel</name>
    <name type="synonym">Mytilus polymorpha</name>
    <dbReference type="NCBI Taxonomy" id="45954"/>
    <lineage>
        <taxon>Eukaryota</taxon>
        <taxon>Metazoa</taxon>
        <taxon>Spiralia</taxon>
        <taxon>Lophotrochozoa</taxon>
        <taxon>Mollusca</taxon>
        <taxon>Bivalvia</taxon>
        <taxon>Autobranchia</taxon>
        <taxon>Heteroconchia</taxon>
        <taxon>Euheterodonta</taxon>
        <taxon>Imparidentia</taxon>
        <taxon>Neoheterodontei</taxon>
        <taxon>Myida</taxon>
        <taxon>Dreissenoidea</taxon>
        <taxon>Dreissenidae</taxon>
        <taxon>Dreissena</taxon>
    </lineage>
</organism>
<comment type="caution">
    <text evidence="2">The sequence shown here is derived from an EMBL/GenBank/DDBJ whole genome shotgun (WGS) entry which is preliminary data.</text>
</comment>
<keyword evidence="3" id="KW-1185">Reference proteome</keyword>
<dbReference type="EMBL" id="JAIWYP010000003">
    <property type="protein sequence ID" value="KAH3859252.1"/>
    <property type="molecule type" value="Genomic_DNA"/>
</dbReference>
<dbReference type="AlphaFoldDB" id="A0A9D4LIE8"/>
<evidence type="ECO:0000256" key="1">
    <source>
        <dbReference type="SAM" id="MobiDB-lite"/>
    </source>
</evidence>
<dbReference type="Proteomes" id="UP000828390">
    <property type="component" value="Unassembled WGS sequence"/>
</dbReference>
<evidence type="ECO:0000313" key="3">
    <source>
        <dbReference type="Proteomes" id="UP000828390"/>
    </source>
</evidence>
<reference evidence="2" key="2">
    <citation type="submission" date="2020-11" db="EMBL/GenBank/DDBJ databases">
        <authorList>
            <person name="McCartney M.A."/>
            <person name="Auch B."/>
            <person name="Kono T."/>
            <person name="Mallez S."/>
            <person name="Becker A."/>
            <person name="Gohl D.M."/>
            <person name="Silverstein K.A.T."/>
            <person name="Koren S."/>
            <person name="Bechman K.B."/>
            <person name="Herman A."/>
            <person name="Abrahante J.E."/>
            <person name="Garbe J."/>
        </authorList>
    </citation>
    <scope>NUCLEOTIDE SEQUENCE</scope>
    <source>
        <strain evidence="2">Duluth1</strain>
        <tissue evidence="2">Whole animal</tissue>
    </source>
</reference>
<feature type="compositionally biased region" description="Basic and acidic residues" evidence="1">
    <location>
        <begin position="82"/>
        <end position="95"/>
    </location>
</feature>
<protein>
    <submittedName>
        <fullName evidence="2">Uncharacterized protein</fullName>
    </submittedName>
</protein>
<name>A0A9D4LIE8_DREPO</name>
<feature type="region of interest" description="Disordered" evidence="1">
    <location>
        <begin position="1"/>
        <end position="40"/>
    </location>
</feature>
<sequence length="114" mass="13415">MNTEPMKEIGYTDIRDVGKESTNVGPSDQRQAPYVTQTRDESVSRAFYLLKVPEVLRKKPNTVRQLLPKSLSGKEALKILKEREEKKKNEEEAKKQRQKRRMTKKVRNKDKKEE</sequence>
<feature type="compositionally biased region" description="Polar residues" evidence="1">
    <location>
        <begin position="20"/>
        <end position="37"/>
    </location>
</feature>
<gene>
    <name evidence="2" type="ORF">DPMN_101969</name>
</gene>
<proteinExistence type="predicted"/>
<evidence type="ECO:0000313" key="2">
    <source>
        <dbReference type="EMBL" id="KAH3859252.1"/>
    </source>
</evidence>